<reference evidence="2" key="1">
    <citation type="journal article" date="2013" name="Nat. Genet.">
        <title>The Capsella rubella genome and the genomic consequences of rapid mating system evolution.</title>
        <authorList>
            <person name="Slotte T."/>
            <person name="Hazzouri K.M."/>
            <person name="Agren J.A."/>
            <person name="Koenig D."/>
            <person name="Maumus F."/>
            <person name="Guo Y.L."/>
            <person name="Steige K."/>
            <person name="Platts A.E."/>
            <person name="Escobar J.S."/>
            <person name="Newman L.K."/>
            <person name="Wang W."/>
            <person name="Mandakova T."/>
            <person name="Vello E."/>
            <person name="Smith L.M."/>
            <person name="Henz S.R."/>
            <person name="Steffen J."/>
            <person name="Takuno S."/>
            <person name="Brandvain Y."/>
            <person name="Coop G."/>
            <person name="Andolfatto P."/>
            <person name="Hu T.T."/>
            <person name="Blanchette M."/>
            <person name="Clark R.M."/>
            <person name="Quesneville H."/>
            <person name="Nordborg M."/>
            <person name="Gaut B.S."/>
            <person name="Lysak M.A."/>
            <person name="Jenkins J."/>
            <person name="Grimwood J."/>
            <person name="Chapman J."/>
            <person name="Prochnik S."/>
            <person name="Shu S."/>
            <person name="Rokhsar D."/>
            <person name="Schmutz J."/>
            <person name="Weigel D."/>
            <person name="Wright S.I."/>
        </authorList>
    </citation>
    <scope>NUCLEOTIDE SEQUENCE [LARGE SCALE GENOMIC DNA]</scope>
    <source>
        <strain evidence="2">cv. Monte Gargano</strain>
    </source>
</reference>
<evidence type="ECO:0000313" key="1">
    <source>
        <dbReference type="EMBL" id="EOA31832.1"/>
    </source>
</evidence>
<dbReference type="Proteomes" id="UP000029121">
    <property type="component" value="Unassembled WGS sequence"/>
</dbReference>
<sequence>MKHVVKILSLLVAVSGFWIALLQAAIIPPSHTWLAKNFLSANGVDMRLD</sequence>
<protein>
    <submittedName>
        <fullName evidence="1">Uncharacterized protein</fullName>
    </submittedName>
</protein>
<organism evidence="1 2">
    <name type="scientific">Capsella rubella</name>
    <dbReference type="NCBI Taxonomy" id="81985"/>
    <lineage>
        <taxon>Eukaryota</taxon>
        <taxon>Viridiplantae</taxon>
        <taxon>Streptophyta</taxon>
        <taxon>Embryophyta</taxon>
        <taxon>Tracheophyta</taxon>
        <taxon>Spermatophyta</taxon>
        <taxon>Magnoliopsida</taxon>
        <taxon>eudicotyledons</taxon>
        <taxon>Gunneridae</taxon>
        <taxon>Pentapetalae</taxon>
        <taxon>rosids</taxon>
        <taxon>malvids</taxon>
        <taxon>Brassicales</taxon>
        <taxon>Brassicaceae</taxon>
        <taxon>Camelineae</taxon>
        <taxon>Capsella</taxon>
    </lineage>
</organism>
<dbReference type="EMBL" id="KB870807">
    <property type="protein sequence ID" value="EOA31832.1"/>
    <property type="molecule type" value="Genomic_DNA"/>
</dbReference>
<name>R0G871_9BRAS</name>
<evidence type="ECO:0000313" key="2">
    <source>
        <dbReference type="Proteomes" id="UP000029121"/>
    </source>
</evidence>
<proteinExistence type="predicted"/>
<dbReference type="AlphaFoldDB" id="R0G871"/>
<keyword evidence="2" id="KW-1185">Reference proteome</keyword>
<accession>R0G871</accession>
<gene>
    <name evidence="1" type="ORF">CARUB_v10015056mg</name>
</gene>